<protein>
    <submittedName>
        <fullName evidence="3">Uncharacterized protein</fullName>
    </submittedName>
</protein>
<feature type="region of interest" description="Disordered" evidence="2">
    <location>
        <begin position="128"/>
        <end position="172"/>
    </location>
</feature>
<dbReference type="GO" id="GO:0005634">
    <property type="term" value="C:nucleus"/>
    <property type="evidence" value="ECO:0007669"/>
    <property type="project" value="TreeGrafter"/>
</dbReference>
<organism evidence="3 4">
    <name type="scientific">Pleurostoma richardsiae</name>
    <dbReference type="NCBI Taxonomy" id="41990"/>
    <lineage>
        <taxon>Eukaryota</taxon>
        <taxon>Fungi</taxon>
        <taxon>Dikarya</taxon>
        <taxon>Ascomycota</taxon>
        <taxon>Pezizomycotina</taxon>
        <taxon>Sordariomycetes</taxon>
        <taxon>Sordariomycetidae</taxon>
        <taxon>Calosphaeriales</taxon>
        <taxon>Pleurostomataceae</taxon>
        <taxon>Pleurostoma</taxon>
    </lineage>
</organism>
<sequence length="606" mass="66460">MRNWDVCGEMKKVGGEHELAIDSLSHKARTSANLMFSATSRARSQAPVADREGSIPLVQSFKVGTNFRFRHISTSSGNVKSQYAFREDQQWCPTSSKRIRFVDESEDVANIYGDDDAEPDEIAELAKEAVGDSSPSATSHSQPTPTQGPIWPETGRSGVATEPNWDVSPQQNSRNRFQASFAGTRCASFSIQEIRSPTATDSCASGSTEVQSSNQAETPALTLPCAERWEAELMRHFTDRIAPIFDLCNPDQYFSSTIPQIALAFPVLLNAVFAVSEKHLVYSQHAGSQTGRARKYFDECTQNIARMSAEQAPGVNGSLSAAVVLLSFCESIEVPLPDPDALKPPQKTCTLLHSITESALAGALHSAVFWAGLRQAIYAAMIKQTPITPFIPCHLLDHPLEPAEDHVWANRMVAHLLSVISYCFGDDKRPSTYDSLCSYAAAWTEAKPSSFSPVFARQKPREGGTFPEILLLSEAAVVGTQYYHLARILLTAHNPKMPRLGKGQRLAASLMVDEIKKDVSVICGIAESIGKVNPAYVAASMAVALGGDNFTRRDEHEALFSILIETEKEYGWSTSLVQQHMKEAWEWPSDTVIYRPSSSKISIPAR</sequence>
<dbReference type="PANTHER" id="PTHR37534">
    <property type="entry name" value="TRANSCRIPTIONAL ACTIVATOR PROTEIN UGA3"/>
    <property type="match status" value="1"/>
</dbReference>
<evidence type="ECO:0000256" key="2">
    <source>
        <dbReference type="SAM" id="MobiDB-lite"/>
    </source>
</evidence>
<dbReference type="Proteomes" id="UP001174694">
    <property type="component" value="Unassembled WGS sequence"/>
</dbReference>
<keyword evidence="4" id="KW-1185">Reference proteome</keyword>
<accession>A0AA38RSG8</accession>
<dbReference type="GO" id="GO:0000976">
    <property type="term" value="F:transcription cis-regulatory region binding"/>
    <property type="evidence" value="ECO:0007669"/>
    <property type="project" value="TreeGrafter"/>
</dbReference>
<dbReference type="GO" id="GO:0003700">
    <property type="term" value="F:DNA-binding transcription factor activity"/>
    <property type="evidence" value="ECO:0007669"/>
    <property type="project" value="TreeGrafter"/>
</dbReference>
<evidence type="ECO:0000313" key="3">
    <source>
        <dbReference type="EMBL" id="KAJ9157293.1"/>
    </source>
</evidence>
<keyword evidence="1" id="KW-0539">Nucleus</keyword>
<dbReference type="AlphaFoldDB" id="A0AA38RSG8"/>
<gene>
    <name evidence="3" type="ORF">NKR23_g323</name>
</gene>
<name>A0AA38RSG8_9PEZI</name>
<feature type="compositionally biased region" description="Polar residues" evidence="2">
    <location>
        <begin position="133"/>
        <end position="147"/>
    </location>
</feature>
<proteinExistence type="predicted"/>
<dbReference type="PANTHER" id="PTHR37534:SF2">
    <property type="entry name" value="N-ACETYLTRANSFERASE DOMAIN-CONTAINING PROTEIN"/>
    <property type="match status" value="1"/>
</dbReference>
<reference evidence="3" key="1">
    <citation type="submission" date="2022-07" db="EMBL/GenBank/DDBJ databases">
        <title>Fungi with potential for degradation of polypropylene.</title>
        <authorList>
            <person name="Gostincar C."/>
        </authorList>
    </citation>
    <scope>NUCLEOTIDE SEQUENCE</scope>
    <source>
        <strain evidence="3">EXF-13308</strain>
    </source>
</reference>
<evidence type="ECO:0000313" key="4">
    <source>
        <dbReference type="Proteomes" id="UP001174694"/>
    </source>
</evidence>
<dbReference type="EMBL" id="JANBVO010000001">
    <property type="protein sequence ID" value="KAJ9157293.1"/>
    <property type="molecule type" value="Genomic_DNA"/>
</dbReference>
<evidence type="ECO:0000256" key="1">
    <source>
        <dbReference type="ARBA" id="ARBA00023242"/>
    </source>
</evidence>
<dbReference type="GO" id="GO:0045944">
    <property type="term" value="P:positive regulation of transcription by RNA polymerase II"/>
    <property type="evidence" value="ECO:0007669"/>
    <property type="project" value="TreeGrafter"/>
</dbReference>
<comment type="caution">
    <text evidence="3">The sequence shown here is derived from an EMBL/GenBank/DDBJ whole genome shotgun (WGS) entry which is preliminary data.</text>
</comment>